<feature type="region of interest" description="Disordered" evidence="13">
    <location>
        <begin position="217"/>
        <end position="236"/>
    </location>
</feature>
<keyword evidence="8" id="KW-0156">Chromatin regulator</keyword>
<comment type="subcellular location">
    <subcellularLocation>
        <location evidence="2">Cytoplasm</location>
    </subcellularLocation>
    <subcellularLocation>
        <location evidence="1">Nucleus</location>
    </subcellularLocation>
</comment>
<protein>
    <recommendedName>
        <fullName evidence="3">type I protein arginine methyltransferase</fullName>
        <ecNumber evidence="3">2.1.1.319</ecNumber>
    </recommendedName>
</protein>
<keyword evidence="16" id="KW-1185">Reference proteome</keyword>
<evidence type="ECO:0000256" key="13">
    <source>
        <dbReference type="SAM" id="MobiDB-lite"/>
    </source>
</evidence>
<dbReference type="Proteomes" id="UP001396334">
    <property type="component" value="Unassembled WGS sequence"/>
</dbReference>
<gene>
    <name evidence="15" type="ORF">V6N11_018702</name>
</gene>
<evidence type="ECO:0000256" key="4">
    <source>
        <dbReference type="ARBA" id="ARBA00022490"/>
    </source>
</evidence>
<reference evidence="15 16" key="1">
    <citation type="journal article" date="2024" name="G3 (Bethesda)">
        <title>Genome assembly of Hibiscus sabdariffa L. provides insights into metabolisms of medicinal natural products.</title>
        <authorList>
            <person name="Kim T."/>
        </authorList>
    </citation>
    <scope>NUCLEOTIDE SEQUENCE [LARGE SCALE GENOMIC DNA]</scope>
    <source>
        <strain evidence="15">TK-2024</strain>
        <tissue evidence="15">Old leaves</tissue>
    </source>
</reference>
<evidence type="ECO:0000256" key="8">
    <source>
        <dbReference type="ARBA" id="ARBA00022853"/>
    </source>
</evidence>
<dbReference type="InterPro" id="IPR055135">
    <property type="entry name" value="PRMT_dom"/>
</dbReference>
<dbReference type="EC" id="2.1.1.319" evidence="3"/>
<proteinExistence type="predicted"/>
<feature type="domain" description="Protein arginine N-methyltransferase" evidence="14">
    <location>
        <begin position="50"/>
        <end position="148"/>
    </location>
</feature>
<evidence type="ECO:0000256" key="5">
    <source>
        <dbReference type="ARBA" id="ARBA00022603"/>
    </source>
</evidence>
<dbReference type="Gene3D" id="2.70.160.11">
    <property type="entry name" value="Hnrnp arginine n-methyltransferase1"/>
    <property type="match status" value="1"/>
</dbReference>
<dbReference type="SUPFAM" id="SSF53335">
    <property type="entry name" value="S-adenosyl-L-methionine-dependent methyltransferases"/>
    <property type="match status" value="1"/>
</dbReference>
<evidence type="ECO:0000259" key="14">
    <source>
        <dbReference type="Pfam" id="PF22528"/>
    </source>
</evidence>
<evidence type="ECO:0000313" key="16">
    <source>
        <dbReference type="Proteomes" id="UP001396334"/>
    </source>
</evidence>
<dbReference type="PANTHER" id="PTHR11006:SF10">
    <property type="entry name" value="HISTONE-ARGININE METHYLTRANSFERASE CARMER-RELATED"/>
    <property type="match status" value="1"/>
</dbReference>
<evidence type="ECO:0000256" key="10">
    <source>
        <dbReference type="ARBA" id="ARBA00023163"/>
    </source>
</evidence>
<keyword evidence="5" id="KW-0489">Methyltransferase</keyword>
<organism evidence="15 16">
    <name type="scientific">Hibiscus sabdariffa</name>
    <name type="common">roselle</name>
    <dbReference type="NCBI Taxonomy" id="183260"/>
    <lineage>
        <taxon>Eukaryota</taxon>
        <taxon>Viridiplantae</taxon>
        <taxon>Streptophyta</taxon>
        <taxon>Embryophyta</taxon>
        <taxon>Tracheophyta</taxon>
        <taxon>Spermatophyta</taxon>
        <taxon>Magnoliopsida</taxon>
        <taxon>eudicotyledons</taxon>
        <taxon>Gunneridae</taxon>
        <taxon>Pentapetalae</taxon>
        <taxon>rosids</taxon>
        <taxon>malvids</taxon>
        <taxon>Malvales</taxon>
        <taxon>Malvaceae</taxon>
        <taxon>Malvoideae</taxon>
        <taxon>Hibiscus</taxon>
    </lineage>
</organism>
<sequence>MLKVFFSELFSCCCNLVGYIWRLSVMNIYLLKLQVRDTSLKFVSYTHHMDLYSIDVSFGLTHFPFTQPVVDAFDPRLLVCPPMCHVINFNDVKEEDLYEIDIPLKFTASVGTRVHGLACWFDVLFNGSTVQRWLTTASGAPTTHWLVSISVFVVPIVCFVSSNKVCIDYYSENVGSWGRTRRNYSDIVVQTRSQRAILPNVTATTLYIDTRPATTSVATGSGCTNPHRGLRGTGVAAATTRSSSPIRYTDPHQLFRGTRDAAATTGIFRNSAPVSD</sequence>
<accession>A0ABR2QT19</accession>
<evidence type="ECO:0000256" key="3">
    <source>
        <dbReference type="ARBA" id="ARBA00011925"/>
    </source>
</evidence>
<evidence type="ECO:0000256" key="7">
    <source>
        <dbReference type="ARBA" id="ARBA00022691"/>
    </source>
</evidence>
<keyword evidence="6" id="KW-0808">Transferase</keyword>
<keyword evidence="9" id="KW-0805">Transcription regulation</keyword>
<evidence type="ECO:0000256" key="1">
    <source>
        <dbReference type="ARBA" id="ARBA00004123"/>
    </source>
</evidence>
<dbReference type="Pfam" id="PF22528">
    <property type="entry name" value="PRMT_C"/>
    <property type="match status" value="1"/>
</dbReference>
<keyword evidence="4" id="KW-0963">Cytoplasm</keyword>
<evidence type="ECO:0000256" key="9">
    <source>
        <dbReference type="ARBA" id="ARBA00023015"/>
    </source>
</evidence>
<dbReference type="InterPro" id="IPR029063">
    <property type="entry name" value="SAM-dependent_MTases_sf"/>
</dbReference>
<dbReference type="InterPro" id="IPR025799">
    <property type="entry name" value="Arg_MeTrfase"/>
</dbReference>
<evidence type="ECO:0000256" key="2">
    <source>
        <dbReference type="ARBA" id="ARBA00004496"/>
    </source>
</evidence>
<evidence type="ECO:0000256" key="12">
    <source>
        <dbReference type="ARBA" id="ARBA00049086"/>
    </source>
</evidence>
<name>A0ABR2QT19_9ROSI</name>
<keyword evidence="7" id="KW-0949">S-adenosyl-L-methionine</keyword>
<evidence type="ECO:0000313" key="15">
    <source>
        <dbReference type="EMBL" id="KAK9003806.1"/>
    </source>
</evidence>
<comment type="catalytic activity">
    <reaction evidence="12">
        <text>L-arginyl-[protein] + 2 S-adenosyl-L-methionine = N(omega),N(omega)-dimethyl-L-arginyl-[protein] + 2 S-adenosyl-L-homocysteine + 2 H(+)</text>
        <dbReference type="Rhea" id="RHEA:48096"/>
        <dbReference type="Rhea" id="RHEA-COMP:10532"/>
        <dbReference type="Rhea" id="RHEA-COMP:11991"/>
        <dbReference type="ChEBI" id="CHEBI:15378"/>
        <dbReference type="ChEBI" id="CHEBI:29965"/>
        <dbReference type="ChEBI" id="CHEBI:57856"/>
        <dbReference type="ChEBI" id="CHEBI:59789"/>
        <dbReference type="ChEBI" id="CHEBI:61897"/>
        <dbReference type="EC" id="2.1.1.319"/>
    </reaction>
</comment>
<evidence type="ECO:0000256" key="6">
    <source>
        <dbReference type="ARBA" id="ARBA00022679"/>
    </source>
</evidence>
<keyword evidence="11" id="KW-0539">Nucleus</keyword>
<dbReference type="PANTHER" id="PTHR11006">
    <property type="entry name" value="PROTEIN ARGININE N-METHYLTRANSFERASE"/>
    <property type="match status" value="1"/>
</dbReference>
<comment type="caution">
    <text evidence="15">The sequence shown here is derived from an EMBL/GenBank/DDBJ whole genome shotgun (WGS) entry which is preliminary data.</text>
</comment>
<evidence type="ECO:0000256" key="11">
    <source>
        <dbReference type="ARBA" id="ARBA00023242"/>
    </source>
</evidence>
<dbReference type="EMBL" id="JBBPBN010000032">
    <property type="protein sequence ID" value="KAK9003806.1"/>
    <property type="molecule type" value="Genomic_DNA"/>
</dbReference>
<keyword evidence="10" id="KW-0804">Transcription</keyword>